<keyword evidence="1" id="KW-0732">Signal</keyword>
<sequence length="181" mass="19279">MKKAMALTCGLALLAVATSAQAIDGNVTIGKKYTNLNVGLGNSSPGLFLNGNWMRSNDDGSLLGLGLGYNFYYNGLMISPGVKTMYVNPRESRDGYANALGLGASYSFNSLLGLYGSYYWAPGSFSHNIRSYQDIKGGVAFSPIPMLTLNAGYQYLVLHGKDNNKNSVLADGPYIGASLSF</sequence>
<gene>
    <name evidence="2" type="ORF">SAMN05216516_10419</name>
</gene>
<dbReference type="Pfam" id="PF07437">
    <property type="entry name" value="YfaZ"/>
    <property type="match status" value="1"/>
</dbReference>
<dbReference type="AlphaFoldDB" id="A0A1I4XC04"/>
<dbReference type="OrthoDB" id="6506259at2"/>
<name>A0A1I4XC04_9GAMM</name>
<dbReference type="EMBL" id="FOVC01000004">
    <property type="protein sequence ID" value="SFN23033.1"/>
    <property type="molecule type" value="Genomic_DNA"/>
</dbReference>
<dbReference type="STRING" id="1367852.SAMN05216516_10419"/>
<evidence type="ECO:0000256" key="1">
    <source>
        <dbReference type="SAM" id="SignalP"/>
    </source>
</evidence>
<feature type="chain" id="PRO_5017478124" evidence="1">
    <location>
        <begin position="23"/>
        <end position="181"/>
    </location>
</feature>
<reference evidence="3" key="1">
    <citation type="submission" date="2016-10" db="EMBL/GenBank/DDBJ databases">
        <authorList>
            <person name="Varghese N."/>
            <person name="Submissions S."/>
        </authorList>
    </citation>
    <scope>NUCLEOTIDE SEQUENCE [LARGE SCALE GENOMIC DNA]</scope>
    <source>
        <strain evidence="3">N6PO6</strain>
    </source>
</reference>
<dbReference type="InterPro" id="IPR009998">
    <property type="entry name" value="YfaZ"/>
</dbReference>
<feature type="signal peptide" evidence="1">
    <location>
        <begin position="1"/>
        <end position="22"/>
    </location>
</feature>
<accession>A0A1I4XC04</accession>
<proteinExistence type="predicted"/>
<protein>
    <submittedName>
        <fullName evidence="2">YfaZ</fullName>
    </submittedName>
</protein>
<evidence type="ECO:0000313" key="2">
    <source>
        <dbReference type="EMBL" id="SFN23033.1"/>
    </source>
</evidence>
<keyword evidence="3" id="KW-1185">Reference proteome</keyword>
<dbReference type="Proteomes" id="UP000242222">
    <property type="component" value="Unassembled WGS sequence"/>
</dbReference>
<organism evidence="2 3">
    <name type="scientific">Izhakiella capsodis</name>
    <dbReference type="NCBI Taxonomy" id="1367852"/>
    <lineage>
        <taxon>Bacteria</taxon>
        <taxon>Pseudomonadati</taxon>
        <taxon>Pseudomonadota</taxon>
        <taxon>Gammaproteobacteria</taxon>
        <taxon>Enterobacterales</taxon>
        <taxon>Erwiniaceae</taxon>
        <taxon>Izhakiella</taxon>
    </lineage>
</organism>
<dbReference type="RefSeq" id="WP_092876822.1">
    <property type="nucleotide sequence ID" value="NZ_FOVC01000004.1"/>
</dbReference>
<dbReference type="SUPFAM" id="SSF56925">
    <property type="entry name" value="OMPA-like"/>
    <property type="match status" value="1"/>
</dbReference>
<dbReference type="InterPro" id="IPR011250">
    <property type="entry name" value="OMP/PagP_B-barrel"/>
</dbReference>
<evidence type="ECO:0000313" key="3">
    <source>
        <dbReference type="Proteomes" id="UP000242222"/>
    </source>
</evidence>